<dbReference type="PROSITE" id="PS50995">
    <property type="entry name" value="HTH_MARR_2"/>
    <property type="match status" value="1"/>
</dbReference>
<accession>A0ABY4FJC7</accession>
<dbReference type="InterPro" id="IPR039422">
    <property type="entry name" value="MarR/SlyA-like"/>
</dbReference>
<dbReference type="RefSeq" id="WP_244691642.1">
    <property type="nucleotide sequence ID" value="NZ_CP095044.1"/>
</dbReference>
<dbReference type="Gene3D" id="1.10.10.10">
    <property type="entry name" value="Winged helix-like DNA-binding domain superfamily/Winged helix DNA-binding domain"/>
    <property type="match status" value="1"/>
</dbReference>
<evidence type="ECO:0000313" key="5">
    <source>
        <dbReference type="Proteomes" id="UP000831786"/>
    </source>
</evidence>
<evidence type="ECO:0000256" key="2">
    <source>
        <dbReference type="ARBA" id="ARBA00023163"/>
    </source>
</evidence>
<organism evidence="4 5">
    <name type="scientific">Leucobacter allii</name>
    <dbReference type="NCBI Taxonomy" id="2932247"/>
    <lineage>
        <taxon>Bacteria</taxon>
        <taxon>Bacillati</taxon>
        <taxon>Actinomycetota</taxon>
        <taxon>Actinomycetes</taxon>
        <taxon>Micrococcales</taxon>
        <taxon>Microbacteriaceae</taxon>
        <taxon>Leucobacter</taxon>
    </lineage>
</organism>
<sequence>MTEPEPRLTTSLDLMRWIGWAQRKSLEEWMRARDLSHEQGFVLGYLVQHPGAIQRDIAEASRTTPASVSSLLQGLERRGYIERRPDPANARIKRVHPTAEGIAVISGFDTAAADVERAVLAPLTAGEQDALRILLQKITEELPRPARD</sequence>
<evidence type="ECO:0000259" key="3">
    <source>
        <dbReference type="PROSITE" id="PS50995"/>
    </source>
</evidence>
<dbReference type="SUPFAM" id="SSF46785">
    <property type="entry name" value="Winged helix' DNA-binding domain"/>
    <property type="match status" value="1"/>
</dbReference>
<gene>
    <name evidence="4" type="ORF">MUN78_14090</name>
</gene>
<proteinExistence type="predicted"/>
<name>A0ABY4FJC7_9MICO</name>
<dbReference type="PANTHER" id="PTHR33164:SF56">
    <property type="entry name" value="HTH-TYPE TRANSCRIPTIONAL REGULATOR MHQR"/>
    <property type="match status" value="1"/>
</dbReference>
<evidence type="ECO:0000313" key="4">
    <source>
        <dbReference type="EMBL" id="UOQ56785.1"/>
    </source>
</evidence>
<evidence type="ECO:0000256" key="1">
    <source>
        <dbReference type="ARBA" id="ARBA00023015"/>
    </source>
</evidence>
<dbReference type="InterPro" id="IPR036388">
    <property type="entry name" value="WH-like_DNA-bd_sf"/>
</dbReference>
<keyword evidence="2" id="KW-0804">Transcription</keyword>
<dbReference type="EMBL" id="CP095045">
    <property type="protein sequence ID" value="UOQ56785.1"/>
    <property type="molecule type" value="Genomic_DNA"/>
</dbReference>
<reference evidence="4 5" key="1">
    <citation type="submission" date="2022-04" db="EMBL/GenBank/DDBJ databases">
        <title>Leucobacter sp. isolated from rhizosphere of garlic.</title>
        <authorList>
            <person name="Won M."/>
            <person name="Lee C.-M."/>
            <person name="Woen H.-Y."/>
            <person name="Kwon S.-W."/>
        </authorList>
    </citation>
    <scope>NUCLEOTIDE SEQUENCE [LARGE SCALE GENOMIC DNA]</scope>
    <source>
        <strain evidence="4 5">H21R-40</strain>
    </source>
</reference>
<protein>
    <submittedName>
        <fullName evidence="4">MarR family transcriptional regulator</fullName>
    </submittedName>
</protein>
<dbReference type="PRINTS" id="PR00598">
    <property type="entry name" value="HTHMARR"/>
</dbReference>
<keyword evidence="1" id="KW-0805">Transcription regulation</keyword>
<dbReference type="InterPro" id="IPR036390">
    <property type="entry name" value="WH_DNA-bd_sf"/>
</dbReference>
<dbReference type="InterPro" id="IPR000835">
    <property type="entry name" value="HTH_MarR-typ"/>
</dbReference>
<keyword evidence="5" id="KW-1185">Reference proteome</keyword>
<dbReference type="SMART" id="SM00347">
    <property type="entry name" value="HTH_MARR"/>
    <property type="match status" value="1"/>
</dbReference>
<dbReference type="Pfam" id="PF12802">
    <property type="entry name" value="MarR_2"/>
    <property type="match status" value="1"/>
</dbReference>
<dbReference type="PANTHER" id="PTHR33164">
    <property type="entry name" value="TRANSCRIPTIONAL REGULATOR, MARR FAMILY"/>
    <property type="match status" value="1"/>
</dbReference>
<feature type="domain" description="HTH marR-type" evidence="3">
    <location>
        <begin position="11"/>
        <end position="140"/>
    </location>
</feature>
<dbReference type="Proteomes" id="UP000831786">
    <property type="component" value="Chromosome"/>
</dbReference>